<dbReference type="OMA" id="NETMENC"/>
<proteinExistence type="predicted"/>
<reference evidence="6" key="1">
    <citation type="submission" date="2011-12" db="EMBL/GenBank/DDBJ databases">
        <title>The Draft Genome of Lepisosteus oculatus.</title>
        <authorList>
            <consortium name="The Broad Institute Genome Assembly &amp; Analysis Group"/>
            <consortium name="Computational R&amp;D Group"/>
            <consortium name="and Sequencing Platform"/>
            <person name="Di Palma F."/>
            <person name="Alfoldi J."/>
            <person name="Johnson J."/>
            <person name="Berlin A."/>
            <person name="Gnerre S."/>
            <person name="Jaffe D."/>
            <person name="MacCallum I."/>
            <person name="Young S."/>
            <person name="Walker B.J."/>
            <person name="Lander E.S."/>
            <person name="Lindblad-Toh K."/>
        </authorList>
    </citation>
    <scope>NUCLEOTIDE SEQUENCE [LARGE SCALE GENOMIC DNA]</scope>
</reference>
<evidence type="ECO:0000256" key="2">
    <source>
        <dbReference type="ARBA" id="ARBA00022525"/>
    </source>
</evidence>
<evidence type="ECO:0000256" key="3">
    <source>
        <dbReference type="SAM" id="MobiDB-lite"/>
    </source>
</evidence>
<dbReference type="AlphaFoldDB" id="W5NGU0"/>
<comment type="subcellular location">
    <subcellularLocation>
        <location evidence="1">Secreted</location>
    </subcellularLocation>
</comment>
<dbReference type="InterPro" id="IPR014853">
    <property type="entry name" value="VWF/SSPO/ZAN-like_Cys-rich_dom"/>
</dbReference>
<dbReference type="Ensembl" id="ENSLOCT00000019882.1">
    <property type="protein sequence ID" value="ENSLOCP00000019849.1"/>
    <property type="gene ID" value="ENSLOCG00000016110.1"/>
</dbReference>
<reference evidence="5" key="3">
    <citation type="submission" date="2025-09" db="UniProtKB">
        <authorList>
            <consortium name="Ensembl"/>
        </authorList>
    </citation>
    <scope>IDENTIFICATION</scope>
</reference>
<dbReference type="SMART" id="SM00832">
    <property type="entry name" value="C8"/>
    <property type="match status" value="1"/>
</dbReference>
<dbReference type="GO" id="GO:0005576">
    <property type="term" value="C:extracellular region"/>
    <property type="evidence" value="ECO:0007669"/>
    <property type="project" value="UniProtKB-SubCell"/>
</dbReference>
<keyword evidence="2" id="KW-0964">Secreted</keyword>
<evidence type="ECO:0000313" key="6">
    <source>
        <dbReference type="Proteomes" id="UP000018468"/>
    </source>
</evidence>
<accession>W5NGU0</accession>
<dbReference type="Pfam" id="PF08742">
    <property type="entry name" value="C8"/>
    <property type="match status" value="1"/>
</dbReference>
<reference evidence="5" key="2">
    <citation type="submission" date="2025-08" db="UniProtKB">
        <authorList>
            <consortium name="Ensembl"/>
        </authorList>
    </citation>
    <scope>IDENTIFICATION</scope>
</reference>
<dbReference type="EMBL" id="AHAT01020960">
    <property type="status" value="NOT_ANNOTATED_CDS"/>
    <property type="molecule type" value="Genomic_DNA"/>
</dbReference>
<dbReference type="GeneTree" id="ENSGT00940000164528"/>
<sequence length="215" mass="23977">TSGAACSDTVNETFPCQRHSYCFTWAERRCSIILGKTFEECHNKVDPRYYYDVCLQESCSCEFDGKFLGFCTAVAAYAEACSEEGVCIQWRTPDLCPVYCDYYNVPGECSWHYEPCGRIATCGKNNKFTGKLEGCYPRCPDDAPYFDENKMKCSSLQKCSCFYNETIIEANETMENCNNICVCLNGSLICHPTTTTTTSVSTTTASTTTVSPPTT</sequence>
<dbReference type="Pfam" id="PF25962">
    <property type="entry name" value="TIL_OTOGL_Mucin"/>
    <property type="match status" value="1"/>
</dbReference>
<dbReference type="PANTHER" id="PTHR47246:SF1">
    <property type="entry name" value="MUCIN-19"/>
    <property type="match status" value="1"/>
</dbReference>
<feature type="domain" description="VWF/SSPO/Zonadhesin-like cysteine-rich" evidence="4">
    <location>
        <begin position="23"/>
        <end position="97"/>
    </location>
</feature>
<dbReference type="InterPro" id="IPR058753">
    <property type="entry name" value="TIL_OTOGL_Mucin"/>
</dbReference>
<evidence type="ECO:0000313" key="5">
    <source>
        <dbReference type="Ensembl" id="ENSLOCP00000019849.1"/>
    </source>
</evidence>
<organism evidence="5 6">
    <name type="scientific">Lepisosteus oculatus</name>
    <name type="common">Spotted gar</name>
    <dbReference type="NCBI Taxonomy" id="7918"/>
    <lineage>
        <taxon>Eukaryota</taxon>
        <taxon>Metazoa</taxon>
        <taxon>Chordata</taxon>
        <taxon>Craniata</taxon>
        <taxon>Vertebrata</taxon>
        <taxon>Euteleostomi</taxon>
        <taxon>Actinopterygii</taxon>
        <taxon>Neopterygii</taxon>
        <taxon>Holostei</taxon>
        <taxon>Semionotiformes</taxon>
        <taxon>Lepisosteidae</taxon>
        <taxon>Lepisosteus</taxon>
    </lineage>
</organism>
<dbReference type="Proteomes" id="UP000018468">
    <property type="component" value="Linkage group LG8"/>
</dbReference>
<evidence type="ECO:0000259" key="4">
    <source>
        <dbReference type="SMART" id="SM00832"/>
    </source>
</evidence>
<dbReference type="PANTHER" id="PTHR47246">
    <property type="entry name" value="MUCIN-19"/>
    <property type="match status" value="1"/>
</dbReference>
<feature type="region of interest" description="Disordered" evidence="3">
    <location>
        <begin position="195"/>
        <end position="215"/>
    </location>
</feature>
<dbReference type="InParanoid" id="W5NGU0"/>
<dbReference type="HOGENOM" id="CLU_1285918_0_0_1"/>
<dbReference type="STRING" id="7918.ENSLOCP00000019849"/>
<evidence type="ECO:0000256" key="1">
    <source>
        <dbReference type="ARBA" id="ARBA00004613"/>
    </source>
</evidence>
<protein>
    <recommendedName>
        <fullName evidence="4">VWF/SSPO/Zonadhesin-like cysteine-rich domain-containing protein</fullName>
    </recommendedName>
</protein>
<dbReference type="eggNOG" id="KOG1216">
    <property type="taxonomic scope" value="Eukaryota"/>
</dbReference>
<dbReference type="EMBL" id="AHAT01020959">
    <property type="status" value="NOT_ANNOTATED_CDS"/>
    <property type="molecule type" value="Genomic_DNA"/>
</dbReference>
<keyword evidence="6" id="KW-1185">Reference proteome</keyword>
<dbReference type="Bgee" id="ENSLOCG00000016110">
    <property type="expression patterns" value="Expressed in zone of skin and 8 other cell types or tissues"/>
</dbReference>
<name>W5NGU0_LEPOC</name>